<feature type="compositionally biased region" description="Pro residues" evidence="4">
    <location>
        <begin position="494"/>
        <end position="503"/>
    </location>
</feature>
<feature type="compositionally biased region" description="Basic and acidic residues" evidence="4">
    <location>
        <begin position="355"/>
        <end position="364"/>
    </location>
</feature>
<dbReference type="EMBL" id="JAVHJL010000004">
    <property type="protein sequence ID" value="KAK6504618.1"/>
    <property type="molecule type" value="Genomic_DNA"/>
</dbReference>
<dbReference type="GO" id="GO:0035267">
    <property type="term" value="C:NuA4 histone acetyltransferase complex"/>
    <property type="evidence" value="ECO:0007669"/>
    <property type="project" value="TreeGrafter"/>
</dbReference>
<dbReference type="PANTHER" id="PTHR15398">
    <property type="entry name" value="BROMODOMAIN-CONTAINING PROTEIN 8"/>
    <property type="match status" value="1"/>
</dbReference>
<feature type="region of interest" description="Disordered" evidence="4">
    <location>
        <begin position="82"/>
        <end position="119"/>
    </location>
</feature>
<name>A0AAV9WAK2_9PEZI</name>
<comment type="caution">
    <text evidence="6">The sequence shown here is derived from an EMBL/GenBank/DDBJ whole genome shotgun (WGS) entry which is preliminary data.</text>
</comment>
<dbReference type="PRINTS" id="PR00503">
    <property type="entry name" value="BROMODOMAIN"/>
</dbReference>
<feature type="compositionally biased region" description="Basic and acidic residues" evidence="4">
    <location>
        <begin position="884"/>
        <end position="893"/>
    </location>
</feature>
<protein>
    <recommendedName>
        <fullName evidence="5">Bromo domain-containing protein</fullName>
    </recommendedName>
</protein>
<feature type="compositionally biased region" description="Low complexity" evidence="4">
    <location>
        <begin position="95"/>
        <end position="115"/>
    </location>
</feature>
<dbReference type="Pfam" id="PF00439">
    <property type="entry name" value="Bromodomain"/>
    <property type="match status" value="1"/>
</dbReference>
<feature type="compositionally biased region" description="Basic residues" evidence="4">
    <location>
        <begin position="859"/>
        <end position="868"/>
    </location>
</feature>
<feature type="compositionally biased region" description="Basic and acidic residues" evidence="4">
    <location>
        <begin position="754"/>
        <end position="765"/>
    </location>
</feature>
<feature type="compositionally biased region" description="Low complexity" evidence="4">
    <location>
        <begin position="607"/>
        <end position="627"/>
    </location>
</feature>
<feature type="coiled-coil region" evidence="3">
    <location>
        <begin position="182"/>
        <end position="230"/>
    </location>
</feature>
<feature type="compositionally biased region" description="Low complexity" evidence="4">
    <location>
        <begin position="847"/>
        <end position="857"/>
    </location>
</feature>
<dbReference type="InterPro" id="IPR001487">
    <property type="entry name" value="Bromodomain"/>
</dbReference>
<keyword evidence="7" id="KW-1185">Reference proteome</keyword>
<feature type="domain" description="Bromo" evidence="5">
    <location>
        <begin position="941"/>
        <end position="1057"/>
    </location>
</feature>
<dbReference type="SUPFAM" id="SSF47370">
    <property type="entry name" value="Bromodomain"/>
    <property type="match status" value="1"/>
</dbReference>
<evidence type="ECO:0000256" key="4">
    <source>
        <dbReference type="SAM" id="MobiDB-lite"/>
    </source>
</evidence>
<evidence type="ECO:0000259" key="5">
    <source>
        <dbReference type="PROSITE" id="PS50014"/>
    </source>
</evidence>
<evidence type="ECO:0000256" key="2">
    <source>
        <dbReference type="PROSITE-ProRule" id="PRU00035"/>
    </source>
</evidence>
<dbReference type="GO" id="GO:0006325">
    <property type="term" value="P:chromatin organization"/>
    <property type="evidence" value="ECO:0007669"/>
    <property type="project" value="UniProtKB-ARBA"/>
</dbReference>
<feature type="compositionally biased region" description="Basic residues" evidence="4">
    <location>
        <begin position="721"/>
        <end position="731"/>
    </location>
</feature>
<feature type="region of interest" description="Disordered" evidence="4">
    <location>
        <begin position="280"/>
        <end position="922"/>
    </location>
</feature>
<feature type="compositionally biased region" description="Low complexity" evidence="4">
    <location>
        <begin position="987"/>
        <end position="998"/>
    </location>
</feature>
<dbReference type="Gene3D" id="1.20.920.10">
    <property type="entry name" value="Bromodomain-like"/>
    <property type="match status" value="1"/>
</dbReference>
<dbReference type="InterPro" id="IPR036427">
    <property type="entry name" value="Bromodomain-like_sf"/>
</dbReference>
<organism evidence="6 7">
    <name type="scientific">Arthrobotrys musiformis</name>
    <dbReference type="NCBI Taxonomy" id="47236"/>
    <lineage>
        <taxon>Eukaryota</taxon>
        <taxon>Fungi</taxon>
        <taxon>Dikarya</taxon>
        <taxon>Ascomycota</taxon>
        <taxon>Pezizomycotina</taxon>
        <taxon>Orbiliomycetes</taxon>
        <taxon>Orbiliales</taxon>
        <taxon>Orbiliaceae</taxon>
        <taxon>Arthrobotrys</taxon>
    </lineage>
</organism>
<feature type="compositionally biased region" description="Low complexity" evidence="4">
    <location>
        <begin position="790"/>
        <end position="799"/>
    </location>
</feature>
<proteinExistence type="predicted"/>
<accession>A0AAV9WAK2</accession>
<feature type="compositionally biased region" description="Acidic residues" evidence="4">
    <location>
        <begin position="1162"/>
        <end position="1226"/>
    </location>
</feature>
<feature type="compositionally biased region" description="Pro residues" evidence="4">
    <location>
        <begin position="588"/>
        <end position="599"/>
    </location>
</feature>
<dbReference type="PANTHER" id="PTHR15398:SF4">
    <property type="entry name" value="BROMODOMAIN-CONTAINING PROTEIN 8 ISOFORM X1"/>
    <property type="match status" value="1"/>
</dbReference>
<sequence>MPSTATLSAPTSPTSYDHLEKLLLCAEVVQYGETGQSFVAISSALKENPLLTASPNYDPGRLSGDTLRERWRDLVRDEGFGGGAAASSTDGETGAAAAVASVPSNTTTTATTTPARPRGSRVAMRNGMITSSAATPAVPPPPPPPPPQMVASGVNVPIGEKAVRDLTRRMWESYQNMMKEQIQADERSIAQLLDEIGNLENERAREIEEMEAAEEERKKEAARVAAAAAAAAEREAAAAREAAVKEAAAREAAAKEAAAKEAALAAAAAAAAAAKEAAAKEAVKDTPKPVSPVAVEGKKLEEPFVETSGQQQKAQQHALLRTTPPSPSKASLRNILSDEPAQSVPLERQTSSDRVGYDPIRDGARPNVGSETAQQQRYPPIQPTEPVQGGYQIYEKPPASLRRASGSGPRPQPPEFGHIPSGSPRPPLTPTGPRIGTFPQSAQRGDMVPSPVYPRHEHEAGYPNGHQSPIGPLNMGPRPTTEEARTPRQAHLPPFSPTTPSYPQPHSSPSRPHFVQPLPSIHQLSPQRAPVQPPGYPAPMQRLPSSEYLPHHSPVSEHQPLHSPMGYNNVVPHSPFGLPHPSHSPRTPGFPQPMPPPQYSPTHTHYQNQYPHAQQQQQSPTQTGFTPLQPAFSPQQREYPPPSHPPPQTPIAVAPPAAEDNRLPPINTPAQLPPLQFVTPKPSEQSGRLPSPIRPRPEEISPVLAPDDASAGVPDFPLDRGKKRKIVKGRGTKVEATTNETEEPTKTGGRSRRHESVEVSEEKTLKPKGKGSRGVSKSRGTAASTRPRRGQSVSSVGSRTGDPDEMDIDEPATKEESVAPEPIESKPRKSSQKKKAEAIATEDESETAPAAAPSTTTKRNIRRGHHQHQPSASTEPDYMPTDHNAVETPRDESAGTPAADPATPRPSFHLDMSINATPTSGSSSAVKKFAQRANPLLNNVSAHRYANLFMKPVDERLAPGYSRIVYKPQDIKSIRALIKAGAAQNATGTPTLTPTPTTADGPSMSFGTTPSTPTTSVANAPMSTRGATITNSSQLEKEIWRMFANAVMYNKSNSQVAQEAREMARDIGIAIDNFRSAERIGERKAAEAAKEKEKEKEKERRGGRGRRGSLIKSEVFGEDDSERGDVEEEDEVEVEIQQPSKERKTGRAVRGKKGKQDKDGDVEMEDKTDDDEEAAVGKAEEEEETEKSGEEESEEEEEGSDEEEEQEEEEEDEEEDEEEEEEEEEEQKPTKKGKAAVSKAKPKTTRSSAATAKGRGRKGSLQEEVEDEPKGRGRGAGRTRAAKR</sequence>
<evidence type="ECO:0000256" key="3">
    <source>
        <dbReference type="SAM" id="Coils"/>
    </source>
</evidence>
<evidence type="ECO:0000313" key="7">
    <source>
        <dbReference type="Proteomes" id="UP001370758"/>
    </source>
</evidence>
<dbReference type="Proteomes" id="UP001370758">
    <property type="component" value="Unassembled WGS sequence"/>
</dbReference>
<feature type="region of interest" description="Disordered" evidence="4">
    <location>
        <begin position="986"/>
        <end position="1021"/>
    </location>
</feature>
<dbReference type="PROSITE" id="PS50014">
    <property type="entry name" value="BROMODOMAIN_2"/>
    <property type="match status" value="1"/>
</dbReference>
<feature type="region of interest" description="Disordered" evidence="4">
    <location>
        <begin position="1081"/>
        <end position="1284"/>
    </location>
</feature>
<keyword evidence="1 2" id="KW-0103">Bromodomain</keyword>
<evidence type="ECO:0000313" key="6">
    <source>
        <dbReference type="EMBL" id="KAK6504618.1"/>
    </source>
</evidence>
<feature type="compositionally biased region" description="Acidic residues" evidence="4">
    <location>
        <begin position="1116"/>
        <end position="1134"/>
    </location>
</feature>
<reference evidence="6 7" key="1">
    <citation type="submission" date="2023-08" db="EMBL/GenBank/DDBJ databases">
        <authorList>
            <person name="Palmer J.M."/>
        </authorList>
    </citation>
    <scope>NUCLEOTIDE SEQUENCE [LARGE SCALE GENOMIC DNA]</scope>
    <source>
        <strain evidence="6 7">TWF481</strain>
    </source>
</reference>
<feature type="compositionally biased region" description="Basic and acidic residues" evidence="4">
    <location>
        <begin position="811"/>
        <end position="827"/>
    </location>
</feature>
<feature type="compositionally biased region" description="Basic residues" evidence="4">
    <location>
        <begin position="1230"/>
        <end position="1244"/>
    </location>
</feature>
<feature type="compositionally biased region" description="Basic and acidic residues" evidence="4">
    <location>
        <begin position="1081"/>
        <end position="1102"/>
    </location>
</feature>
<feature type="compositionally biased region" description="Basic residues" evidence="4">
    <location>
        <begin position="1272"/>
        <end position="1284"/>
    </location>
</feature>
<gene>
    <name evidence="6" type="ORF">TWF481_006557</name>
</gene>
<keyword evidence="3" id="KW-0175">Coiled coil</keyword>
<feature type="compositionally biased region" description="Pro residues" evidence="4">
    <location>
        <begin position="639"/>
        <end position="649"/>
    </location>
</feature>
<evidence type="ECO:0000256" key="1">
    <source>
        <dbReference type="ARBA" id="ARBA00023117"/>
    </source>
</evidence>